<evidence type="ECO:0000256" key="4">
    <source>
        <dbReference type="ARBA" id="ARBA00022737"/>
    </source>
</evidence>
<evidence type="ECO:0000313" key="12">
    <source>
        <dbReference type="Proteomes" id="UP000594263"/>
    </source>
</evidence>
<dbReference type="EnsemblPlants" id="Kaladp0008s0749.1.v1.1">
    <property type="protein sequence ID" value="Kaladp0008s0749.1.v1.1"/>
    <property type="gene ID" value="Kaladp0008s0749.v1.1"/>
</dbReference>
<organism evidence="11 12">
    <name type="scientific">Kalanchoe fedtschenkoi</name>
    <name type="common">Lavender scallops</name>
    <name type="synonym">South American air plant</name>
    <dbReference type="NCBI Taxonomy" id="63787"/>
    <lineage>
        <taxon>Eukaryota</taxon>
        <taxon>Viridiplantae</taxon>
        <taxon>Streptophyta</taxon>
        <taxon>Embryophyta</taxon>
        <taxon>Tracheophyta</taxon>
        <taxon>Spermatophyta</taxon>
        <taxon>Magnoliopsida</taxon>
        <taxon>eudicotyledons</taxon>
        <taxon>Gunneridae</taxon>
        <taxon>Pentapetalae</taxon>
        <taxon>Saxifragales</taxon>
        <taxon>Crassulaceae</taxon>
        <taxon>Kalanchoe</taxon>
    </lineage>
</organism>
<evidence type="ECO:0000256" key="9">
    <source>
        <dbReference type="SAM" id="SignalP"/>
    </source>
</evidence>
<dbReference type="SUPFAM" id="SSF56112">
    <property type="entry name" value="Protein kinase-like (PK-like)"/>
    <property type="match status" value="1"/>
</dbReference>
<dbReference type="PANTHER" id="PTHR48007">
    <property type="entry name" value="LEUCINE-RICH REPEAT RECEPTOR-LIKE PROTEIN KINASE PXC1"/>
    <property type="match status" value="1"/>
</dbReference>
<keyword evidence="9" id="KW-0732">Signal</keyword>
<dbReference type="GO" id="GO:0016020">
    <property type="term" value="C:membrane"/>
    <property type="evidence" value="ECO:0007669"/>
    <property type="project" value="UniProtKB-SubCell"/>
</dbReference>
<dbReference type="InterPro" id="IPR000719">
    <property type="entry name" value="Prot_kinase_dom"/>
</dbReference>
<keyword evidence="5 8" id="KW-1133">Transmembrane helix</keyword>
<dbReference type="PANTHER" id="PTHR48007:SF84">
    <property type="entry name" value="(WILD MALAYSIAN BANANA) HYPOTHETICAL PROTEIN"/>
    <property type="match status" value="1"/>
</dbReference>
<dbReference type="Proteomes" id="UP000594263">
    <property type="component" value="Unplaced"/>
</dbReference>
<keyword evidence="12" id="KW-1185">Reference proteome</keyword>
<dbReference type="Gene3D" id="3.80.10.10">
    <property type="entry name" value="Ribonuclease Inhibitor"/>
    <property type="match status" value="2"/>
</dbReference>
<feature type="signal peptide" evidence="9">
    <location>
        <begin position="1"/>
        <end position="24"/>
    </location>
</feature>
<dbReference type="Gene3D" id="1.10.510.10">
    <property type="entry name" value="Transferase(Phosphotransferase) domain 1"/>
    <property type="match status" value="2"/>
</dbReference>
<feature type="domain" description="Protein kinase" evidence="10">
    <location>
        <begin position="434"/>
        <end position="711"/>
    </location>
</feature>
<dbReference type="OMA" id="NAMQGRF"/>
<evidence type="ECO:0000256" key="1">
    <source>
        <dbReference type="ARBA" id="ARBA00004370"/>
    </source>
</evidence>
<reference evidence="11" key="1">
    <citation type="submission" date="2021-01" db="UniProtKB">
        <authorList>
            <consortium name="EnsemblPlants"/>
        </authorList>
    </citation>
    <scope>IDENTIFICATION</scope>
</reference>
<dbReference type="InterPro" id="IPR032675">
    <property type="entry name" value="LRR_dom_sf"/>
</dbReference>
<dbReference type="Gramene" id="Kaladp0008s0749.1.v1.1">
    <property type="protein sequence ID" value="Kaladp0008s0749.1.v1.1"/>
    <property type="gene ID" value="Kaladp0008s0749.v1.1"/>
</dbReference>
<sequence>MMEMEIPSTTLLLLLMLLFVAAESACNTADREAVARAFRSVSNFDSSSWLALKTQLNPHLPNCSNPSITDLNLTAMNLSGTPSWKFLRNMSDLRRVDLSHNSLQGYVPAWLWGVHSLTAVNLAGNKFGGSIKLENTSSISSVKQLNLSGNRFTNVVELGGFGNLQSLDLSLNELTRWPSGLASLSKLEVLDVSGCNVSGDLKPVSELRMLRYLDLSMNRLAGDLGLELEISKLDQLKFLNVSFNNFTGAVSPEKIQRFGKFAFFHAGNFSSDFHIPRAPTTSHTPPHLNKSIPKTSSNNSAARAHNLRSHTPPPISNNNNLVPPPPPKPRSKTRAFLVPAVAGSSSLIILVALCSLLIHRRRRMLRRRTRWAISKPVRPQPYKMERSGPFSFETESGKLWTADIKEPASAPVVMLEKPLMSFTFKDLIAATSHFGKDSQLAEGRSGPVYRAVLPGDVHVAIKVLENARDVGRDDAIAMFEALAKIRHPNLLPISGYCIAGKEKLVLYDYMANGDLHRWLYELPAGAPNVEDWSTDTWEHSAGPPISPAASPVKMSWATRHRIALGIARGLAYLHHAGPKPVLHGHLIPSNVLLSDDFEPRIADYGMVRDSGEALTAEFDVYCFGLVLIELMTGRSGSDECVAWVRGVVREGRGVEAGDFALTQGGCGEVVGEMVETLRVGYLCTAEIGRKRPTMRQVVGLLKDIRPTAEAV</sequence>
<dbReference type="SUPFAM" id="SSF52058">
    <property type="entry name" value="L domain-like"/>
    <property type="match status" value="1"/>
</dbReference>
<dbReference type="Gene3D" id="3.30.200.20">
    <property type="entry name" value="Phosphorylase Kinase, domain 1"/>
    <property type="match status" value="1"/>
</dbReference>
<feature type="chain" id="PRO_5029818075" description="Protein kinase domain-containing protein" evidence="9">
    <location>
        <begin position="25"/>
        <end position="711"/>
    </location>
</feature>
<keyword evidence="2" id="KW-0433">Leucine-rich repeat</keyword>
<feature type="transmembrane region" description="Helical" evidence="8">
    <location>
        <begin position="336"/>
        <end position="358"/>
    </location>
</feature>
<keyword evidence="3 8" id="KW-0812">Transmembrane</keyword>
<dbReference type="Pfam" id="PF07714">
    <property type="entry name" value="PK_Tyr_Ser-Thr"/>
    <property type="match status" value="1"/>
</dbReference>
<name>A0A7N0RFP5_KALFE</name>
<evidence type="ECO:0000256" key="2">
    <source>
        <dbReference type="ARBA" id="ARBA00022614"/>
    </source>
</evidence>
<evidence type="ECO:0000256" key="8">
    <source>
        <dbReference type="SAM" id="Phobius"/>
    </source>
</evidence>
<feature type="compositionally biased region" description="Polar residues" evidence="7">
    <location>
        <begin position="292"/>
        <end position="301"/>
    </location>
</feature>
<dbReference type="InterPro" id="IPR011009">
    <property type="entry name" value="Kinase-like_dom_sf"/>
</dbReference>
<accession>A0A7N0RFP5</accession>
<dbReference type="Pfam" id="PF13855">
    <property type="entry name" value="LRR_8"/>
    <property type="match status" value="1"/>
</dbReference>
<feature type="region of interest" description="Disordered" evidence="7">
    <location>
        <begin position="277"/>
        <end position="331"/>
    </location>
</feature>
<proteinExistence type="predicted"/>
<comment type="subcellular location">
    <subcellularLocation>
        <location evidence="1">Membrane</location>
    </subcellularLocation>
</comment>
<evidence type="ECO:0000256" key="6">
    <source>
        <dbReference type="ARBA" id="ARBA00023136"/>
    </source>
</evidence>
<dbReference type="PROSITE" id="PS51450">
    <property type="entry name" value="LRR"/>
    <property type="match status" value="1"/>
</dbReference>
<dbReference type="FunFam" id="3.30.200.20:FF:000466">
    <property type="entry name" value="Putative LRR receptor-like serine/threonine-protein kinase"/>
    <property type="match status" value="1"/>
</dbReference>
<evidence type="ECO:0000259" key="10">
    <source>
        <dbReference type="PROSITE" id="PS50011"/>
    </source>
</evidence>
<dbReference type="InterPro" id="IPR001245">
    <property type="entry name" value="Ser-Thr/Tyr_kinase_cat_dom"/>
</dbReference>
<protein>
    <recommendedName>
        <fullName evidence="10">Protein kinase domain-containing protein</fullName>
    </recommendedName>
</protein>
<evidence type="ECO:0000256" key="7">
    <source>
        <dbReference type="SAM" id="MobiDB-lite"/>
    </source>
</evidence>
<evidence type="ECO:0000256" key="3">
    <source>
        <dbReference type="ARBA" id="ARBA00022692"/>
    </source>
</evidence>
<dbReference type="InterPro" id="IPR046959">
    <property type="entry name" value="PRK1-6/SRF4-like"/>
</dbReference>
<dbReference type="PROSITE" id="PS50011">
    <property type="entry name" value="PROTEIN_KINASE_DOM"/>
    <property type="match status" value="1"/>
</dbReference>
<dbReference type="GO" id="GO:0004672">
    <property type="term" value="F:protein kinase activity"/>
    <property type="evidence" value="ECO:0007669"/>
    <property type="project" value="InterPro"/>
</dbReference>
<evidence type="ECO:0000256" key="5">
    <source>
        <dbReference type="ARBA" id="ARBA00022989"/>
    </source>
</evidence>
<dbReference type="AlphaFoldDB" id="A0A7N0RFP5"/>
<dbReference type="GO" id="GO:0005524">
    <property type="term" value="F:ATP binding"/>
    <property type="evidence" value="ECO:0007669"/>
    <property type="project" value="InterPro"/>
</dbReference>
<evidence type="ECO:0000313" key="11">
    <source>
        <dbReference type="EnsemblPlants" id="Kaladp0008s0749.1.v1.1"/>
    </source>
</evidence>
<dbReference type="InterPro" id="IPR001611">
    <property type="entry name" value="Leu-rich_rpt"/>
</dbReference>
<keyword evidence="4" id="KW-0677">Repeat</keyword>
<keyword evidence="6 8" id="KW-0472">Membrane</keyword>